<reference evidence="2 3" key="2">
    <citation type="journal article" date="2010" name="Stand. Genomic Sci.">
        <title>Complete genome sequence of Sulfurospirillum deleyianum type strain (5175).</title>
        <authorList>
            <person name="Sikorski J."/>
            <person name="Lapidus A."/>
            <person name="Copeland A."/>
            <person name="Glavina Del Rio T."/>
            <person name="Nolan M."/>
            <person name="Lucas S."/>
            <person name="Chen F."/>
            <person name="Tice H."/>
            <person name="Cheng J.F."/>
            <person name="Saunders E."/>
            <person name="Bruce D."/>
            <person name="Goodwin L."/>
            <person name="Pitluck S."/>
            <person name="Ovchinnikova G."/>
            <person name="Pati A."/>
            <person name="Ivanova N."/>
            <person name="Mavromatis K."/>
            <person name="Chen A."/>
            <person name="Palaniappan K."/>
            <person name="Chain P."/>
            <person name="Land M."/>
            <person name="Hauser L."/>
            <person name="Chang Y.J."/>
            <person name="Jeffries C.D."/>
            <person name="Brettin T."/>
            <person name="Detter J.C."/>
            <person name="Han C."/>
            <person name="Rohde M."/>
            <person name="Lang E."/>
            <person name="Spring S."/>
            <person name="Goker M."/>
            <person name="Bristow J."/>
            <person name="Eisen J.A."/>
            <person name="Markowitz V."/>
            <person name="Hugenholtz P."/>
            <person name="Kyrpides N.C."/>
            <person name="Klenk H.P."/>
        </authorList>
    </citation>
    <scope>NUCLEOTIDE SEQUENCE [LARGE SCALE GENOMIC DNA]</scope>
    <source>
        <strain evidence="3">ATCC 51133 / DSM 6946 / 5175</strain>
    </source>
</reference>
<evidence type="ECO:0000313" key="2">
    <source>
        <dbReference type="EMBL" id="ACZ12019.1"/>
    </source>
</evidence>
<dbReference type="EMBL" id="CP001816">
    <property type="protein sequence ID" value="ACZ12019.1"/>
    <property type="molecule type" value="Genomic_DNA"/>
</dbReference>
<organism evidence="2 3">
    <name type="scientific">Sulfurospirillum deleyianum (strain ATCC 51133 / DSM 6946 / 5175)</name>
    <dbReference type="NCBI Taxonomy" id="525898"/>
    <lineage>
        <taxon>Bacteria</taxon>
        <taxon>Pseudomonadati</taxon>
        <taxon>Campylobacterota</taxon>
        <taxon>Epsilonproteobacteria</taxon>
        <taxon>Campylobacterales</taxon>
        <taxon>Sulfurospirillaceae</taxon>
        <taxon>Sulfurospirillum</taxon>
    </lineage>
</organism>
<evidence type="ECO:0000313" key="3">
    <source>
        <dbReference type="Proteomes" id="UP000002222"/>
    </source>
</evidence>
<keyword evidence="1" id="KW-1133">Transmembrane helix</keyword>
<keyword evidence="1" id="KW-0472">Membrane</keyword>
<reference evidence="3" key="1">
    <citation type="submission" date="2009-11" db="EMBL/GenBank/DDBJ databases">
        <title>The complete genome of Sulfurospirillum deleyianum DSM 6946.</title>
        <authorList>
            <consortium name="US DOE Joint Genome Institute (JGI-PGF)"/>
            <person name="Lucas S."/>
            <person name="Copeland A."/>
            <person name="Lapidus A."/>
            <person name="Glavina del Rio T."/>
            <person name="Dalin E."/>
            <person name="Tice H."/>
            <person name="Bruce D."/>
            <person name="Goodwin L."/>
            <person name="Pitluck S."/>
            <person name="Kyrpides N."/>
            <person name="Mavromatis K."/>
            <person name="Ivanova N."/>
            <person name="Ovchinnikova G."/>
            <person name="Munk A.C."/>
            <person name="Lu M."/>
            <person name="Brettin T."/>
            <person name="Detter J.C."/>
            <person name="Han C."/>
            <person name="Tapia R."/>
            <person name="Larimer F."/>
            <person name="Land M."/>
            <person name="Hauser L."/>
            <person name="Markowitz V."/>
            <person name="Cheng J.F."/>
            <person name="Hugenholtz P."/>
            <person name="Woyke T."/>
            <person name="Wu D."/>
            <person name="Aumann P."/>
            <person name="Schneider S."/>
            <person name="Lang E."/>
            <person name="Spring S."/>
            <person name="Klenk H.P."/>
            <person name="Eisen J.A."/>
        </authorList>
    </citation>
    <scope>NUCLEOTIDE SEQUENCE [LARGE SCALE GENOMIC DNA]</scope>
    <source>
        <strain evidence="3">ATCC 51133 / DSM 6946 / 5175</strain>
    </source>
</reference>
<keyword evidence="1" id="KW-0812">Transmembrane</keyword>
<dbReference type="RefSeq" id="WP_012856779.1">
    <property type="nucleotide sequence ID" value="NC_013512.1"/>
</dbReference>
<dbReference type="STRING" id="525898.Sdel_0990"/>
<gene>
    <name evidence="2" type="ordered locus">Sdel_0990</name>
</gene>
<name>D1B1P9_SULD5</name>
<dbReference type="AlphaFoldDB" id="D1B1P9"/>
<dbReference type="KEGG" id="sdl:Sdel_0990"/>
<evidence type="ECO:0000256" key="1">
    <source>
        <dbReference type="SAM" id="Phobius"/>
    </source>
</evidence>
<protein>
    <submittedName>
        <fullName evidence="2">Uncharacterized protein</fullName>
    </submittedName>
</protein>
<dbReference type="Proteomes" id="UP000002222">
    <property type="component" value="Chromosome"/>
</dbReference>
<dbReference type="HOGENOM" id="CLU_3240554_0_0_7"/>
<keyword evidence="3" id="KW-1185">Reference proteome</keyword>
<accession>D1B1P9</accession>
<sequence>MLNQDRKESEKATKVKSLALSFILPFFPAKILIFKERLHRWGK</sequence>
<proteinExistence type="predicted"/>
<feature type="transmembrane region" description="Helical" evidence="1">
    <location>
        <begin position="15"/>
        <end position="34"/>
    </location>
</feature>